<accession>A0AAD5TH33</accession>
<gene>
    <name evidence="1" type="ORF">HDU87_006260</name>
</gene>
<reference evidence="1" key="1">
    <citation type="submission" date="2020-05" db="EMBL/GenBank/DDBJ databases">
        <title>Phylogenomic resolution of chytrid fungi.</title>
        <authorList>
            <person name="Stajich J.E."/>
            <person name="Amses K."/>
            <person name="Simmons R."/>
            <person name="Seto K."/>
            <person name="Myers J."/>
            <person name="Bonds A."/>
            <person name="Quandt C.A."/>
            <person name="Barry K."/>
            <person name="Liu P."/>
            <person name="Grigoriev I."/>
            <person name="Longcore J.E."/>
            <person name="James T.Y."/>
        </authorList>
    </citation>
    <scope>NUCLEOTIDE SEQUENCE</scope>
    <source>
        <strain evidence="1">JEL0379</strain>
    </source>
</reference>
<protein>
    <submittedName>
        <fullName evidence="1">Uncharacterized protein</fullName>
    </submittedName>
</protein>
<sequence>MVIPALVQEHMPPPSPRAKIAAQAVEAWVEDARAEVQAEQEAISTHLDVTQSIATLKLQIIALEEVNAKSQAVLTPAFKHIAKFANELKTLTCVCGKTTTATGIRFADELSLFRHLWQSTNRVHSEACETLKSALKEWAGYNENNWPAGIFVPVARPVRPDRDSENGSTVVPVFARCILESDSESESDGIFGPF</sequence>
<keyword evidence="2" id="KW-1185">Reference proteome</keyword>
<evidence type="ECO:0000313" key="1">
    <source>
        <dbReference type="EMBL" id="KAJ3175440.1"/>
    </source>
</evidence>
<dbReference type="AlphaFoldDB" id="A0AAD5TH33"/>
<evidence type="ECO:0000313" key="2">
    <source>
        <dbReference type="Proteomes" id="UP001212152"/>
    </source>
</evidence>
<dbReference type="EMBL" id="JADGJQ010000052">
    <property type="protein sequence ID" value="KAJ3175440.1"/>
    <property type="molecule type" value="Genomic_DNA"/>
</dbReference>
<comment type="caution">
    <text evidence="1">The sequence shown here is derived from an EMBL/GenBank/DDBJ whole genome shotgun (WGS) entry which is preliminary data.</text>
</comment>
<organism evidence="1 2">
    <name type="scientific">Geranomyces variabilis</name>
    <dbReference type="NCBI Taxonomy" id="109894"/>
    <lineage>
        <taxon>Eukaryota</taxon>
        <taxon>Fungi</taxon>
        <taxon>Fungi incertae sedis</taxon>
        <taxon>Chytridiomycota</taxon>
        <taxon>Chytridiomycota incertae sedis</taxon>
        <taxon>Chytridiomycetes</taxon>
        <taxon>Spizellomycetales</taxon>
        <taxon>Powellomycetaceae</taxon>
        <taxon>Geranomyces</taxon>
    </lineage>
</organism>
<name>A0AAD5TH33_9FUNG</name>
<dbReference type="Proteomes" id="UP001212152">
    <property type="component" value="Unassembled WGS sequence"/>
</dbReference>
<proteinExistence type="predicted"/>